<keyword evidence="2" id="KW-1185">Reference proteome</keyword>
<comment type="caution">
    <text evidence="1">The sequence shown here is derived from an EMBL/GenBank/DDBJ whole genome shotgun (WGS) entry which is preliminary data.</text>
</comment>
<evidence type="ECO:0000313" key="1">
    <source>
        <dbReference type="EMBL" id="OEG12164.1"/>
    </source>
</evidence>
<dbReference type="Proteomes" id="UP000094068">
    <property type="component" value="Unassembled WGS sequence"/>
</dbReference>
<dbReference type="AlphaFoldDB" id="A0A1E5GHG5"/>
<dbReference type="OrthoDB" id="3010279at2"/>
<dbReference type="RefSeq" id="WP_069645993.1">
    <property type="nucleotide sequence ID" value="NZ_MIJZ01000012.1"/>
</dbReference>
<protein>
    <submittedName>
        <fullName evidence="1">Uncharacterized protein</fullName>
    </submittedName>
</protein>
<organism evidence="1 2">
    <name type="scientific">Enterococcus ureasiticus</name>
    <dbReference type="NCBI Taxonomy" id="903984"/>
    <lineage>
        <taxon>Bacteria</taxon>
        <taxon>Bacillati</taxon>
        <taxon>Bacillota</taxon>
        <taxon>Bacilli</taxon>
        <taxon>Lactobacillales</taxon>
        <taxon>Enterococcaceae</taxon>
        <taxon>Enterococcus</taxon>
    </lineage>
</organism>
<accession>A0A1E5GHG5</accession>
<sequence length="107" mass="12855">MKKEDLIEFLSSTIEEDAIVSRLYNLFHVEYKYEIKFLDTLVQYGVKKHYFSIERVAHSDETYDKVEWKSDNNYQEVIMTDHEEIVECLFSSNPQIPEDFTKFLSNE</sequence>
<evidence type="ECO:0000313" key="2">
    <source>
        <dbReference type="Proteomes" id="UP000094068"/>
    </source>
</evidence>
<name>A0A1E5GHG5_9ENTE</name>
<gene>
    <name evidence="1" type="ORF">BCR21_07975</name>
</gene>
<reference evidence="2" key="1">
    <citation type="submission" date="2016-09" db="EMBL/GenBank/DDBJ databases">
        <authorList>
            <person name="Gulvik C.A."/>
        </authorList>
    </citation>
    <scope>NUCLEOTIDE SEQUENCE [LARGE SCALE GENOMIC DNA]</scope>
    <source>
        <strain evidence="2">DSM 23328</strain>
    </source>
</reference>
<proteinExistence type="predicted"/>
<dbReference type="EMBL" id="MIJZ01000012">
    <property type="protein sequence ID" value="OEG12164.1"/>
    <property type="molecule type" value="Genomic_DNA"/>
</dbReference>
<dbReference type="STRING" id="903984.BCR21_07975"/>